<dbReference type="Pfam" id="PF12102">
    <property type="entry name" value="MrcB_N"/>
    <property type="match status" value="1"/>
</dbReference>
<reference evidence="3" key="1">
    <citation type="submission" date="2014-08" db="EMBL/GenBank/DDBJ databases">
        <title>Draft genome sequences of Sphingobium herbicidovorans.</title>
        <authorList>
            <person name="Gan H.M."/>
            <person name="Gan H.Y."/>
            <person name="Savka M.A."/>
        </authorList>
    </citation>
    <scope>NUCLEOTIDE SEQUENCE [LARGE SCALE GENOMIC DNA]</scope>
    <source>
        <strain evidence="3">NBRC 16415</strain>
    </source>
</reference>
<protein>
    <submittedName>
        <fullName evidence="3">Uncharacterized protein</fullName>
    </submittedName>
</protein>
<feature type="domain" description="Type IV methyl-directed restriction enzyme EcoKMcrB subunit DNA-binding" evidence="1">
    <location>
        <begin position="26"/>
        <end position="191"/>
    </location>
</feature>
<dbReference type="AlphaFoldDB" id="A0A086PAD2"/>
<proteinExistence type="predicted"/>
<dbReference type="eggNOG" id="COG1401">
    <property type="taxonomic scope" value="Bacteria"/>
</dbReference>
<accession>A0A086PAD2</accession>
<gene>
    <name evidence="3" type="ORF">BV98_001553</name>
</gene>
<name>A0A086PAD2_SPHHM</name>
<dbReference type="Proteomes" id="UP000024284">
    <property type="component" value="Unassembled WGS sequence"/>
</dbReference>
<organism evidence="3 4">
    <name type="scientific">Sphingobium herbicidovorans (strain ATCC 700291 / DSM 11019 / CCUG 56400 / KCTC 2939 / LMG 18315 / NBRC 16415 / MH)</name>
    <name type="common">Sphingomonas herbicidovorans</name>
    <dbReference type="NCBI Taxonomy" id="1219045"/>
    <lineage>
        <taxon>Bacteria</taxon>
        <taxon>Pseudomonadati</taxon>
        <taxon>Pseudomonadota</taxon>
        <taxon>Alphaproteobacteria</taxon>
        <taxon>Sphingomonadales</taxon>
        <taxon>Sphingomonadaceae</taxon>
        <taxon>Sphingobium</taxon>
    </lineage>
</organism>
<evidence type="ECO:0000313" key="4">
    <source>
        <dbReference type="Proteomes" id="UP000024284"/>
    </source>
</evidence>
<dbReference type="STRING" id="76947.GCA_002080435_01437"/>
<dbReference type="OrthoDB" id="9802640at2"/>
<dbReference type="Pfam" id="PF13020">
    <property type="entry name" value="NOV_C"/>
    <property type="match status" value="1"/>
</dbReference>
<keyword evidence="4" id="KW-1185">Reference proteome</keyword>
<evidence type="ECO:0000259" key="2">
    <source>
        <dbReference type="Pfam" id="PF13020"/>
    </source>
</evidence>
<dbReference type="EMBL" id="JFZA02000012">
    <property type="protein sequence ID" value="KFG90350.1"/>
    <property type="molecule type" value="Genomic_DNA"/>
</dbReference>
<dbReference type="Gene3D" id="3.30.920.90">
    <property type="match status" value="1"/>
</dbReference>
<dbReference type="InterPro" id="IPR021961">
    <property type="entry name" value="McrB_DNA-bd"/>
</dbReference>
<dbReference type="RefSeq" id="WP_037464398.1">
    <property type="nucleotide sequence ID" value="NZ_BCZD01000005.1"/>
</dbReference>
<comment type="caution">
    <text evidence="3">The sequence shown here is derived from an EMBL/GenBank/DDBJ whole genome shotgun (WGS) entry which is preliminary data.</text>
</comment>
<sequence>MRNLLAEILELQLEWDSANTPAMERRGVVVRKELPAELSRISGNLQHAMGPLISDLHFEGRDGTGRKTAIPWARFFSASRSPSAQNGWYCVYLFRSDGSGVYLALAHGSTSFLNGMFVPRADGQLADLLTWARTTLGDALLRDPRVQSKIDLGEGPGKLAKPYEKSTVAGIWYPADNLPDEAQLTADAVMFAGLLGQLYGAQDQRRMPGEIAPEIIEAVEAVDEIAKPLMGRSRAGQGRGLSGPERQAVERRAMELAKSILEREGFTVEDHSATASYDFLASKNGCKTVVEVKGTTGGLGAIMLTANEVTLHQSGTINNALFVVHSIDLDRHGPQPIASGGTVHRLQPWRLNPDQLKPMAFEYALLAE</sequence>
<dbReference type="PATRIC" id="fig|1219045.3.peg.1587"/>
<dbReference type="InterPro" id="IPR024975">
    <property type="entry name" value="NOV_C"/>
</dbReference>
<feature type="domain" description="Protein NO VEIN C-terminal" evidence="2">
    <location>
        <begin position="249"/>
        <end position="325"/>
    </location>
</feature>
<evidence type="ECO:0000313" key="3">
    <source>
        <dbReference type="EMBL" id="KFG90350.1"/>
    </source>
</evidence>
<evidence type="ECO:0000259" key="1">
    <source>
        <dbReference type="Pfam" id="PF12102"/>
    </source>
</evidence>